<dbReference type="PROSITE" id="PS51257">
    <property type="entry name" value="PROKAR_LIPOPROTEIN"/>
    <property type="match status" value="1"/>
</dbReference>
<organism evidence="3 4">
    <name type="scientific">Microbacterium thalassium</name>
    <dbReference type="NCBI Taxonomy" id="362649"/>
    <lineage>
        <taxon>Bacteria</taxon>
        <taxon>Bacillati</taxon>
        <taxon>Actinomycetota</taxon>
        <taxon>Actinomycetes</taxon>
        <taxon>Micrococcales</taxon>
        <taxon>Microbacteriaceae</taxon>
        <taxon>Microbacterium</taxon>
    </lineage>
</organism>
<evidence type="ECO:0008006" key="5">
    <source>
        <dbReference type="Google" id="ProtNLM"/>
    </source>
</evidence>
<sequence>MGDISRRAVVVAILASAPAALVACAPRSETAATPRPTATKPAAATASPTADPDGPLAAAAYGPTGRHWPSRTPVPGDEFDLLVEAECDWQEISNAIQYVAERTQDGRGCVLVKPGELPGYGAGSSKPPVIHGVGTADRSSRVLVMPRDGAASIEITDSIRIDGVTGVSFVGFWLYPGSVVLTSVQDVAWAWSKGRAFNVSAGSSGPVSDVELVECVSPEAQLIESDAWAFRTGENEIDGISVVGCYIAPSYKPDGSQAHCDSLQLSGNPTQNRISIVDSVIFASTNAAFIPSSNAANVVFQNSLVVAGDRMLQRYPLPGEANAFTSGLPTAVNGVGTVGILSAEGSTFIGGVRGEWKSVVDSVVSGDAARVRSASGSFRSDESLSSIDADWLEARTPMPSDDRLARIWSV</sequence>
<dbReference type="Proteomes" id="UP000537775">
    <property type="component" value="Unassembled WGS sequence"/>
</dbReference>
<feature type="chain" id="PRO_5038975331" description="Right-handed parallel beta-helix repeat-containing protein" evidence="2">
    <location>
        <begin position="23"/>
        <end position="410"/>
    </location>
</feature>
<feature type="signal peptide" evidence="2">
    <location>
        <begin position="1"/>
        <end position="22"/>
    </location>
</feature>
<protein>
    <recommendedName>
        <fullName evidence="5">Right-handed parallel beta-helix repeat-containing protein</fullName>
    </recommendedName>
</protein>
<keyword evidence="4" id="KW-1185">Reference proteome</keyword>
<comment type="caution">
    <text evidence="3">The sequence shown here is derived from an EMBL/GenBank/DDBJ whole genome shotgun (WGS) entry which is preliminary data.</text>
</comment>
<evidence type="ECO:0000313" key="4">
    <source>
        <dbReference type="Proteomes" id="UP000537775"/>
    </source>
</evidence>
<dbReference type="AlphaFoldDB" id="A0A7X0KTM4"/>
<evidence type="ECO:0000256" key="1">
    <source>
        <dbReference type="SAM" id="MobiDB-lite"/>
    </source>
</evidence>
<keyword evidence="2" id="KW-0732">Signal</keyword>
<dbReference type="EMBL" id="JACHML010000001">
    <property type="protein sequence ID" value="MBB6390271.1"/>
    <property type="molecule type" value="Genomic_DNA"/>
</dbReference>
<evidence type="ECO:0000256" key="2">
    <source>
        <dbReference type="SAM" id="SignalP"/>
    </source>
</evidence>
<dbReference type="RefSeq" id="WP_184749543.1">
    <property type="nucleotide sequence ID" value="NZ_BAAAJR010000003.1"/>
</dbReference>
<proteinExistence type="predicted"/>
<gene>
    <name evidence="3" type="ORF">HD594_000584</name>
</gene>
<name>A0A7X0KTM4_9MICO</name>
<accession>A0A7X0KTM4</accession>
<feature type="region of interest" description="Disordered" evidence="1">
    <location>
        <begin position="28"/>
        <end position="57"/>
    </location>
</feature>
<reference evidence="3 4" key="1">
    <citation type="submission" date="2020-08" db="EMBL/GenBank/DDBJ databases">
        <title>Sequencing the genomes of 1000 actinobacteria strains.</title>
        <authorList>
            <person name="Klenk H.-P."/>
        </authorList>
    </citation>
    <scope>NUCLEOTIDE SEQUENCE [LARGE SCALE GENOMIC DNA]</scope>
    <source>
        <strain evidence="3 4">DSM 12511</strain>
    </source>
</reference>
<evidence type="ECO:0000313" key="3">
    <source>
        <dbReference type="EMBL" id="MBB6390271.1"/>
    </source>
</evidence>
<feature type="compositionally biased region" description="Low complexity" evidence="1">
    <location>
        <begin position="28"/>
        <end position="53"/>
    </location>
</feature>